<feature type="signal peptide" evidence="1">
    <location>
        <begin position="1"/>
        <end position="19"/>
    </location>
</feature>
<reference evidence="3" key="1">
    <citation type="journal article" date="2019" name="Int. J. Syst. Evol. Microbiol.">
        <title>The Global Catalogue of Microorganisms (GCM) 10K type strain sequencing project: providing services to taxonomists for standard genome sequencing and annotation.</title>
        <authorList>
            <consortium name="The Broad Institute Genomics Platform"/>
            <consortium name="The Broad Institute Genome Sequencing Center for Infectious Disease"/>
            <person name="Wu L."/>
            <person name="Ma J."/>
        </authorList>
    </citation>
    <scope>NUCLEOTIDE SEQUENCE [LARGE SCALE GENOMIC DNA]</scope>
    <source>
        <strain evidence="3">JCM 9371</strain>
    </source>
</reference>
<keyword evidence="3" id="KW-1185">Reference proteome</keyword>
<evidence type="ECO:0000256" key="1">
    <source>
        <dbReference type="SAM" id="SignalP"/>
    </source>
</evidence>
<dbReference type="EMBL" id="JBHTGP010000008">
    <property type="protein sequence ID" value="MFD0686106.1"/>
    <property type="molecule type" value="Genomic_DNA"/>
</dbReference>
<name>A0ABW2XHY0_9ACTN</name>
<organism evidence="2 3">
    <name type="scientific">Actinomadura fibrosa</name>
    <dbReference type="NCBI Taxonomy" id="111802"/>
    <lineage>
        <taxon>Bacteria</taxon>
        <taxon>Bacillati</taxon>
        <taxon>Actinomycetota</taxon>
        <taxon>Actinomycetes</taxon>
        <taxon>Streptosporangiales</taxon>
        <taxon>Thermomonosporaceae</taxon>
        <taxon>Actinomadura</taxon>
    </lineage>
</organism>
<dbReference type="Proteomes" id="UP001597063">
    <property type="component" value="Unassembled WGS sequence"/>
</dbReference>
<comment type="caution">
    <text evidence="2">The sequence shown here is derived from an EMBL/GenBank/DDBJ whole genome shotgun (WGS) entry which is preliminary data.</text>
</comment>
<feature type="chain" id="PRO_5046714750" evidence="1">
    <location>
        <begin position="20"/>
        <end position="141"/>
    </location>
</feature>
<sequence>MPQVQRVVLALATVLAAVAAPSAIHPATAISASSTPVQAAECASEYSQWLGTYVGTMQGKKFTIAIQQGNQATYELTGVRKDTITARLEKAGFDAWWMLFGGSKLTFGYWPSCSGAKVNKFLVQAEFDFPTEAWVTRQQSQ</sequence>
<dbReference type="RefSeq" id="WP_131756640.1">
    <property type="nucleotide sequence ID" value="NZ_CAACUY010000019.1"/>
</dbReference>
<gene>
    <name evidence="2" type="ORF">ACFQZM_16515</name>
</gene>
<evidence type="ECO:0000313" key="3">
    <source>
        <dbReference type="Proteomes" id="UP001597063"/>
    </source>
</evidence>
<evidence type="ECO:0000313" key="2">
    <source>
        <dbReference type="EMBL" id="MFD0686106.1"/>
    </source>
</evidence>
<proteinExistence type="predicted"/>
<protein>
    <submittedName>
        <fullName evidence="2">Uncharacterized protein</fullName>
    </submittedName>
</protein>
<keyword evidence="1" id="KW-0732">Signal</keyword>
<accession>A0ABW2XHY0</accession>